<evidence type="ECO:0000313" key="2">
    <source>
        <dbReference type="Proteomes" id="UP000223891"/>
    </source>
</evidence>
<accession>A0A1L2CVJ8</accession>
<sequence length="105" mass="11600">MTSTLIICCTIAFCTICLMICNVRKVTAKVYAQVATYDALPKSPYSLIRTKSSSGGIGYSITKNGEIIYIPSTDDKQYEVFGSLSNAIFHINTLEKIEGYRLTQV</sequence>
<gene>
    <name evidence="1" type="ORF">CBB_481</name>
</gene>
<dbReference type="EMBL" id="KU574722">
    <property type="protein sequence ID" value="AMM44044.1"/>
    <property type="molecule type" value="Genomic_DNA"/>
</dbReference>
<reference evidence="2" key="1">
    <citation type="submission" date="2016-01" db="EMBL/GenBank/DDBJ databases">
        <title>Isolation and Characterization of Enterobacteria phage CBB.</title>
        <authorList>
            <person name="Buttimer C.T.H."/>
            <person name="Hendrix H."/>
            <person name="Alexandre H."/>
            <person name="O'Mahony J."/>
            <person name="Lavigne R."/>
            <person name="Coffey A."/>
        </authorList>
    </citation>
    <scope>NUCLEOTIDE SEQUENCE [LARGE SCALE GENOMIC DNA]</scope>
</reference>
<protein>
    <submittedName>
        <fullName evidence="1">Uncharacterized protein</fullName>
    </submittedName>
</protein>
<name>A0A1L2CVJ8_9CAUD</name>
<keyword evidence="2" id="KW-1185">Reference proteome</keyword>
<evidence type="ECO:0000313" key="1">
    <source>
        <dbReference type="EMBL" id="AMM44044.1"/>
    </source>
</evidence>
<dbReference type="Proteomes" id="UP000223891">
    <property type="component" value="Segment"/>
</dbReference>
<organism evidence="1 2">
    <name type="scientific">Pectobacterium phage vB_PcaM_CBB</name>
    <dbReference type="NCBI Taxonomy" id="2772511"/>
    <lineage>
        <taxon>Viruses</taxon>
        <taxon>Duplodnaviria</taxon>
        <taxon>Heunggongvirae</taxon>
        <taxon>Uroviricota</taxon>
        <taxon>Caudoviricetes</taxon>
        <taxon>Mimasvirus</taxon>
        <taxon>Mimasvirus CBB</taxon>
    </lineage>
</organism>
<proteinExistence type="predicted"/>